<organism evidence="2 3">
    <name type="scientific">Taxus chinensis</name>
    <name type="common">Chinese yew</name>
    <name type="synonym">Taxus wallichiana var. chinensis</name>
    <dbReference type="NCBI Taxonomy" id="29808"/>
    <lineage>
        <taxon>Eukaryota</taxon>
        <taxon>Viridiplantae</taxon>
        <taxon>Streptophyta</taxon>
        <taxon>Embryophyta</taxon>
        <taxon>Tracheophyta</taxon>
        <taxon>Spermatophyta</taxon>
        <taxon>Pinopsida</taxon>
        <taxon>Pinidae</taxon>
        <taxon>Conifers II</taxon>
        <taxon>Cupressales</taxon>
        <taxon>Taxaceae</taxon>
        <taxon>Taxus</taxon>
    </lineage>
</organism>
<feature type="transmembrane region" description="Helical" evidence="1">
    <location>
        <begin position="6"/>
        <end position="26"/>
    </location>
</feature>
<reference evidence="2 3" key="1">
    <citation type="journal article" date="2021" name="Nat. Plants">
        <title>The Taxus genome provides insights into paclitaxel biosynthesis.</title>
        <authorList>
            <person name="Xiong X."/>
            <person name="Gou J."/>
            <person name="Liao Q."/>
            <person name="Li Y."/>
            <person name="Zhou Q."/>
            <person name="Bi G."/>
            <person name="Li C."/>
            <person name="Du R."/>
            <person name="Wang X."/>
            <person name="Sun T."/>
            <person name="Guo L."/>
            <person name="Liang H."/>
            <person name="Lu P."/>
            <person name="Wu Y."/>
            <person name="Zhang Z."/>
            <person name="Ro D.K."/>
            <person name="Shang Y."/>
            <person name="Huang S."/>
            <person name="Yan J."/>
        </authorList>
    </citation>
    <scope>NUCLEOTIDE SEQUENCE [LARGE SCALE GENOMIC DNA]</scope>
    <source>
        <strain evidence="2">Ta-2019</strain>
    </source>
</reference>
<dbReference type="AlphaFoldDB" id="A0AA38H157"/>
<feature type="non-terminal residue" evidence="2">
    <location>
        <position position="1"/>
    </location>
</feature>
<protein>
    <submittedName>
        <fullName evidence="2">Uncharacterized protein</fullName>
    </submittedName>
</protein>
<accession>A0AA38H157</accession>
<keyword evidence="1" id="KW-1133">Transmembrane helix</keyword>
<name>A0AA38H157_TAXCH</name>
<evidence type="ECO:0000313" key="2">
    <source>
        <dbReference type="EMBL" id="KAH9330570.1"/>
    </source>
</evidence>
<keyword evidence="3" id="KW-1185">Reference proteome</keyword>
<comment type="caution">
    <text evidence="2">The sequence shown here is derived from an EMBL/GenBank/DDBJ whole genome shotgun (WGS) entry which is preliminary data.</text>
</comment>
<dbReference type="EMBL" id="JAHRHJ020000001">
    <property type="protein sequence ID" value="KAH9330570.1"/>
    <property type="molecule type" value="Genomic_DNA"/>
</dbReference>
<dbReference type="Proteomes" id="UP000824469">
    <property type="component" value="Unassembled WGS sequence"/>
</dbReference>
<keyword evidence="1" id="KW-0472">Membrane</keyword>
<keyword evidence="1" id="KW-0812">Transmembrane</keyword>
<evidence type="ECO:0000313" key="3">
    <source>
        <dbReference type="Proteomes" id="UP000824469"/>
    </source>
</evidence>
<sequence length="62" mass="7355">RQQYFIIIFYCLFLFFFFPSSVMFNVHVCSNPRKWISVCKGKAFGRDIVKNGGSTESIYFLR</sequence>
<evidence type="ECO:0000256" key="1">
    <source>
        <dbReference type="SAM" id="Phobius"/>
    </source>
</evidence>
<gene>
    <name evidence="2" type="ORF">KI387_002678</name>
</gene>
<feature type="non-terminal residue" evidence="2">
    <location>
        <position position="62"/>
    </location>
</feature>
<proteinExistence type="predicted"/>